<dbReference type="SUPFAM" id="SSF160104">
    <property type="entry name" value="Acetoacetate decarboxylase-like"/>
    <property type="match status" value="1"/>
</dbReference>
<keyword evidence="2" id="KW-1185">Reference proteome</keyword>
<name>A0A0M0HPI5_VIBNE</name>
<accession>A0A0M0HPI5</accession>
<proteinExistence type="predicted"/>
<sequence length="313" mass="35115">MSALGASDIDKQEMSVVDIAGHQVPVVKDGLYDRFRSNPPLSVIKKEAPDIDLSWFKSLKKTKVDSGFVTYSPNFYYKTSRITGVFTADLTRLRELIPAKVQEQVQPLQVWPNRGLVALTAYAYHYCDNDSYNEIALSIITNKPGNTSWGPFTLMGQSLSKDYWGYVLKLPVDTELARVRGVVGYNLPKWLTDINYSQNKKTIQFDIMDSKTGKTDLVIKGEKLADLSTSEEFVTNSFTNIDSQGELISGYAVSRQLAHASTMDDDAIQLTLTDGSLSEYIRSLKLGEMVKYEYVPNFQSALYTPKILQHTAN</sequence>
<dbReference type="AlphaFoldDB" id="A0A0M0HPI5"/>
<reference evidence="2" key="1">
    <citation type="submission" date="2015-08" db="EMBL/GenBank/DDBJ databases">
        <title>Vibrio galatheae sp. nov., a novel member of the Vibrionaceae family isolated from the Solomon Islands.</title>
        <authorList>
            <person name="Giubergia S."/>
            <person name="Machado H."/>
            <person name="Mateiu R.V."/>
            <person name="Gram L."/>
        </authorList>
    </citation>
    <scope>NUCLEOTIDE SEQUENCE [LARGE SCALE GENOMIC DNA]</scope>
    <source>
        <strain evidence="2">DSM 19584</strain>
    </source>
</reference>
<dbReference type="Proteomes" id="UP000037515">
    <property type="component" value="Unassembled WGS sequence"/>
</dbReference>
<dbReference type="Gene3D" id="2.40.400.10">
    <property type="entry name" value="Acetoacetate decarboxylase-like"/>
    <property type="match status" value="1"/>
</dbReference>
<dbReference type="STRING" id="693.AKJ17_08950"/>
<protein>
    <submittedName>
        <fullName evidence="1">Acetoacetate decarboxylase (ADC)</fullName>
    </submittedName>
</protein>
<dbReference type="EMBL" id="LHPJ01000007">
    <property type="protein sequence ID" value="KOO03797.1"/>
    <property type="molecule type" value="Genomic_DNA"/>
</dbReference>
<gene>
    <name evidence="1" type="ORF">AKJ17_08950</name>
</gene>
<evidence type="ECO:0000313" key="1">
    <source>
        <dbReference type="EMBL" id="KOO03797.1"/>
    </source>
</evidence>
<dbReference type="InterPro" id="IPR023375">
    <property type="entry name" value="ADC_dom_sf"/>
</dbReference>
<evidence type="ECO:0000313" key="2">
    <source>
        <dbReference type="Proteomes" id="UP000037515"/>
    </source>
</evidence>
<dbReference type="PATRIC" id="fig|693.5.peg.1830"/>
<organism evidence="1 2">
    <name type="scientific">Vibrio nereis</name>
    <dbReference type="NCBI Taxonomy" id="693"/>
    <lineage>
        <taxon>Bacteria</taxon>
        <taxon>Pseudomonadati</taxon>
        <taxon>Pseudomonadota</taxon>
        <taxon>Gammaproteobacteria</taxon>
        <taxon>Vibrionales</taxon>
        <taxon>Vibrionaceae</taxon>
        <taxon>Vibrio</taxon>
    </lineage>
</organism>
<comment type="caution">
    <text evidence="1">The sequence shown here is derived from an EMBL/GenBank/DDBJ whole genome shotgun (WGS) entry which is preliminary data.</text>
</comment>